<evidence type="ECO:0000256" key="8">
    <source>
        <dbReference type="ARBA" id="ARBA00022827"/>
    </source>
</evidence>
<evidence type="ECO:0000256" key="9">
    <source>
        <dbReference type="ARBA" id="ARBA00023002"/>
    </source>
</evidence>
<dbReference type="GO" id="GO:0004729">
    <property type="term" value="F:oxygen-dependent protoporphyrinogen oxidase activity"/>
    <property type="evidence" value="ECO:0007669"/>
    <property type="project" value="UniProtKB-UniRule"/>
</dbReference>
<evidence type="ECO:0000256" key="1">
    <source>
        <dbReference type="ARBA" id="ARBA00001755"/>
    </source>
</evidence>
<dbReference type="InterPro" id="IPR004572">
    <property type="entry name" value="Protoporphyrinogen_oxidase"/>
</dbReference>
<keyword evidence="10 11" id="KW-0350">Heme biosynthesis</keyword>
<evidence type="ECO:0000256" key="7">
    <source>
        <dbReference type="ARBA" id="ARBA00022630"/>
    </source>
</evidence>
<dbReference type="SUPFAM" id="SSF54373">
    <property type="entry name" value="FAD-linked reductases, C-terminal domain"/>
    <property type="match status" value="1"/>
</dbReference>
<reference evidence="13 14" key="1">
    <citation type="submission" date="2020-01" db="EMBL/GenBank/DDBJ databases">
        <authorList>
            <person name="Gulvik C.A."/>
            <person name="Batra D.G."/>
        </authorList>
    </citation>
    <scope>NUCLEOTIDE SEQUENCE [LARGE SCALE GENOMIC DNA]</scope>
    <source>
        <strain evidence="13 14">W9323</strain>
    </source>
</reference>
<keyword evidence="9 11" id="KW-0560">Oxidoreductase</keyword>
<keyword evidence="11" id="KW-0963">Cytoplasm</keyword>
<dbReference type="InterPro" id="IPR050464">
    <property type="entry name" value="Zeta_carotene_desat/Oxidored"/>
</dbReference>
<dbReference type="AlphaFoldDB" id="A0A7D4BJM1"/>
<organism evidence="13 14">
    <name type="scientific">Kroppenstedtia pulmonis</name>
    <dbReference type="NCBI Taxonomy" id="1380685"/>
    <lineage>
        <taxon>Bacteria</taxon>
        <taxon>Bacillati</taxon>
        <taxon>Bacillota</taxon>
        <taxon>Bacilli</taxon>
        <taxon>Bacillales</taxon>
        <taxon>Thermoactinomycetaceae</taxon>
        <taxon>Kroppenstedtia</taxon>
    </lineage>
</organism>
<feature type="domain" description="Amine oxidase" evidence="12">
    <location>
        <begin position="13"/>
        <end position="460"/>
    </location>
</feature>
<dbReference type="GO" id="GO:0006783">
    <property type="term" value="P:heme biosynthetic process"/>
    <property type="evidence" value="ECO:0007669"/>
    <property type="project" value="UniProtKB-UniRule"/>
</dbReference>
<evidence type="ECO:0000313" key="14">
    <source>
        <dbReference type="Proteomes" id="UP000503088"/>
    </source>
</evidence>
<dbReference type="EMBL" id="CP048104">
    <property type="protein sequence ID" value="QKG84390.1"/>
    <property type="molecule type" value="Genomic_DNA"/>
</dbReference>
<comment type="pathway">
    <text evidence="3 11">Porphyrin-containing compound metabolism; protoheme biosynthesis.</text>
</comment>
<comment type="similarity">
    <text evidence="4 11">Belongs to the protoporphyrinogen/coproporphyrinogen oxidase family. Coproporphyrinogen III oxidase subfamily.</text>
</comment>
<protein>
    <recommendedName>
        <fullName evidence="6 11">Coproporphyrinogen III oxidase</fullName>
        <ecNumber evidence="5 11">1.3.3.15</ecNumber>
    </recommendedName>
</protein>
<name>A0A7D4BJM1_9BACL</name>
<dbReference type="KEGG" id="kpul:GXN76_07800"/>
<dbReference type="Gene3D" id="3.90.660.20">
    <property type="entry name" value="Protoporphyrinogen oxidase, mitochondrial, domain 2"/>
    <property type="match status" value="1"/>
</dbReference>
<gene>
    <name evidence="13" type="primary">hemY</name>
    <name evidence="13" type="ORF">GXN76_07800</name>
</gene>
<sequence length="474" mass="52649">MKQQKVAIIGGGITGLSAAFYLQQKARKEKRDLSITLFEADHRLGGKFQTIRQDGFVMERGPDSFLERKASAKQLAIDLGLEDQLVRNQTGQAFILKSGSLLPIPEGAVMGVPTRLAPFAFTPLFSLKGKIRAAGDLVLPRLSYEQDISVGSFFRKRLGDEVVEGLIEPLLSGIYAGNLDELSLAATFPQFVRMEKEHRSLVLATRRSRPSNQGTGSKKGMFLTLKHGLAGFVEALENQLSAVSIRTGTHVNGIKPLESGFRICTDSGQDWEVDSVVVTLPHSVTRRVLPEHPALVGPKESNQATSVATVIMAYEKQAIKQDIEGTGYLVPRREDTTITACTWTHKKWPHTTPDGKALIRCYVGRAGDDSIVDEEDETIISKVRKDLKTISRIEDEPVYTQVSRWKQSMPQYGIGHATWVEHMEKEIQNQWPGLFLAGASYRGIGIPDCIDQGKQAVESVWRFIQNRETSYKEQ</sequence>
<dbReference type="PANTHER" id="PTHR42923:SF3">
    <property type="entry name" value="PROTOPORPHYRINOGEN OXIDASE"/>
    <property type="match status" value="1"/>
</dbReference>
<keyword evidence="7 11" id="KW-0285">Flavoprotein</keyword>
<evidence type="ECO:0000256" key="5">
    <source>
        <dbReference type="ARBA" id="ARBA00012402"/>
    </source>
</evidence>
<accession>A0A7D4BJM1</accession>
<keyword evidence="14" id="KW-1185">Reference proteome</keyword>
<comment type="subcellular location">
    <subcellularLocation>
        <location evidence="11">Cytoplasm</location>
    </subcellularLocation>
</comment>
<dbReference type="SUPFAM" id="SSF51905">
    <property type="entry name" value="FAD/NAD(P)-binding domain"/>
    <property type="match status" value="1"/>
</dbReference>
<dbReference type="InterPro" id="IPR002937">
    <property type="entry name" value="Amino_oxidase"/>
</dbReference>
<dbReference type="EC" id="1.3.3.15" evidence="5 11"/>
<dbReference type="Gene3D" id="1.10.3110.10">
    <property type="entry name" value="protoporphyrinogen ix oxidase, domain 3"/>
    <property type="match status" value="1"/>
</dbReference>
<evidence type="ECO:0000256" key="11">
    <source>
        <dbReference type="RuleBase" id="RU364052"/>
    </source>
</evidence>
<dbReference type="GO" id="GO:0005737">
    <property type="term" value="C:cytoplasm"/>
    <property type="evidence" value="ECO:0007669"/>
    <property type="project" value="UniProtKB-SubCell"/>
</dbReference>
<dbReference type="Gene3D" id="3.50.50.60">
    <property type="entry name" value="FAD/NAD(P)-binding domain"/>
    <property type="match status" value="1"/>
</dbReference>
<dbReference type="NCBIfam" id="TIGR00562">
    <property type="entry name" value="proto_IX_ox"/>
    <property type="match status" value="1"/>
</dbReference>
<evidence type="ECO:0000313" key="13">
    <source>
        <dbReference type="EMBL" id="QKG84390.1"/>
    </source>
</evidence>
<evidence type="ECO:0000256" key="6">
    <source>
        <dbReference type="ARBA" id="ARBA00019046"/>
    </source>
</evidence>
<evidence type="ECO:0000256" key="3">
    <source>
        <dbReference type="ARBA" id="ARBA00004744"/>
    </source>
</evidence>
<dbReference type="UniPathway" id="UPA00252"/>
<dbReference type="Proteomes" id="UP000503088">
    <property type="component" value="Chromosome"/>
</dbReference>
<dbReference type="InterPro" id="IPR036188">
    <property type="entry name" value="FAD/NAD-bd_sf"/>
</dbReference>
<dbReference type="PANTHER" id="PTHR42923">
    <property type="entry name" value="PROTOPORPHYRINOGEN OXIDASE"/>
    <property type="match status" value="1"/>
</dbReference>
<evidence type="ECO:0000259" key="12">
    <source>
        <dbReference type="Pfam" id="PF01593"/>
    </source>
</evidence>
<dbReference type="Pfam" id="PF01593">
    <property type="entry name" value="Amino_oxidase"/>
    <property type="match status" value="1"/>
</dbReference>
<comment type="catalytic activity">
    <reaction evidence="1">
        <text>coproporphyrinogen III + 3 O2 = coproporphyrin III + 3 H2O2</text>
        <dbReference type="Rhea" id="RHEA:43436"/>
        <dbReference type="ChEBI" id="CHEBI:15379"/>
        <dbReference type="ChEBI" id="CHEBI:16240"/>
        <dbReference type="ChEBI" id="CHEBI:57309"/>
        <dbReference type="ChEBI" id="CHEBI:131725"/>
        <dbReference type="EC" id="1.3.3.15"/>
    </reaction>
    <physiologicalReaction direction="left-to-right" evidence="1">
        <dbReference type="Rhea" id="RHEA:43437"/>
    </physiologicalReaction>
</comment>
<comment type="function">
    <text evidence="11">Involved in coproporphyrin-dependent heme b biosynthesis. Catalyzes the oxidation of coproporphyrinogen III to coproporphyrin III.</text>
</comment>
<evidence type="ECO:0000256" key="2">
    <source>
        <dbReference type="ARBA" id="ARBA00001974"/>
    </source>
</evidence>
<evidence type="ECO:0000256" key="4">
    <source>
        <dbReference type="ARBA" id="ARBA00008310"/>
    </source>
</evidence>
<dbReference type="RefSeq" id="WP_173222037.1">
    <property type="nucleotide sequence ID" value="NZ_CP048104.1"/>
</dbReference>
<proteinExistence type="inferred from homology"/>
<dbReference type="NCBIfam" id="NF008845">
    <property type="entry name" value="PRK11883.1-5"/>
    <property type="match status" value="1"/>
</dbReference>
<evidence type="ECO:0000256" key="10">
    <source>
        <dbReference type="ARBA" id="ARBA00023133"/>
    </source>
</evidence>
<comment type="cofactor">
    <cofactor evidence="2 11">
        <name>FAD</name>
        <dbReference type="ChEBI" id="CHEBI:57692"/>
    </cofactor>
</comment>
<keyword evidence="8 11" id="KW-0274">FAD</keyword>